<comment type="cofactor">
    <cofactor evidence="1">
        <name>pyridoxal 5'-phosphate</name>
        <dbReference type="ChEBI" id="CHEBI:597326"/>
    </cofactor>
</comment>
<sequence length="352" mass="39601">MAYINIHLSKIKYNAFVLKQILNERGIQMVPVLKCAGGDSQIAQLFAEMGFEVVAESRLNLIESKPSQLNYMIIKGTTPNEVPTLVNNATMSIQTDLNVIRAINDEAKKQNKRHHILLMVDWKDGREGILTYETVHYLNEIIQLENIYLKGIAFNFMCHRPLPPTEEDISYIEQFLNSIKQETGLSFTTVSGGNSSMLTLAMYHDLGMINELRVGEALFRGYETAHGHRLPILYEDTIELVGHITEIKPRLNMSTHQPYMQALVDIGHLDTVVAELTPDDKKLKILGSSSDLLLIDLGDADGYQIGDAITFKLGYAAIAQSMHSKHLEKKYKCDKGIELIVGNFKSTKSYKV</sequence>
<keyword evidence="2" id="KW-0663">Pyridoxal phosphate</keyword>
<dbReference type="EC" id="5.1.1.1" evidence="5"/>
<dbReference type="PANTHER" id="PTHR30511">
    <property type="entry name" value="ALANINE RACEMASE"/>
    <property type="match status" value="1"/>
</dbReference>
<dbReference type="PANTHER" id="PTHR30511:SF3">
    <property type="entry name" value="LYSINE RACEMASE"/>
    <property type="match status" value="1"/>
</dbReference>
<keyword evidence="6" id="KW-1185">Reference proteome</keyword>
<dbReference type="Gene3D" id="3.20.20.10">
    <property type="entry name" value="Alanine racemase"/>
    <property type="match status" value="1"/>
</dbReference>
<dbReference type="GO" id="GO:0008784">
    <property type="term" value="F:alanine racemase activity"/>
    <property type="evidence" value="ECO:0007669"/>
    <property type="project" value="UniProtKB-EC"/>
</dbReference>
<dbReference type="Pfam" id="PF01168">
    <property type="entry name" value="Ala_racemase_N"/>
    <property type="match status" value="1"/>
</dbReference>
<organism evidence="5 6">
    <name type="scientific">Staphylococcus ratti</name>
    <dbReference type="NCBI Taxonomy" id="2892440"/>
    <lineage>
        <taxon>Bacteria</taxon>
        <taxon>Bacillati</taxon>
        <taxon>Bacillota</taxon>
        <taxon>Bacilli</taxon>
        <taxon>Bacillales</taxon>
        <taxon>Staphylococcaceae</taxon>
        <taxon>Staphylococcus</taxon>
    </lineage>
</organism>
<gene>
    <name evidence="5" type="ORF">LN051_02930</name>
</gene>
<evidence type="ECO:0000313" key="6">
    <source>
        <dbReference type="Proteomes" id="UP001197626"/>
    </source>
</evidence>
<evidence type="ECO:0000256" key="2">
    <source>
        <dbReference type="ARBA" id="ARBA00022898"/>
    </source>
</evidence>
<feature type="domain" description="Alanine racemase N-terminal" evidence="4">
    <location>
        <begin position="6"/>
        <end position="220"/>
    </location>
</feature>
<dbReference type="InterPro" id="IPR001608">
    <property type="entry name" value="Ala_racemase_N"/>
</dbReference>
<evidence type="ECO:0000259" key="4">
    <source>
        <dbReference type="Pfam" id="PF01168"/>
    </source>
</evidence>
<evidence type="ECO:0000313" key="5">
    <source>
        <dbReference type="EMBL" id="UEX90636.1"/>
    </source>
</evidence>
<dbReference type="Proteomes" id="UP001197626">
    <property type="component" value="Chromosome"/>
</dbReference>
<dbReference type="RefSeq" id="WP_229293117.1">
    <property type="nucleotide sequence ID" value="NZ_CP086654.1"/>
</dbReference>
<keyword evidence="3 5" id="KW-0413">Isomerase</keyword>
<protein>
    <submittedName>
        <fullName evidence="5">Alanine racemase</fullName>
        <ecNumber evidence="5">5.1.1.1</ecNumber>
    </submittedName>
</protein>
<name>A0ABY3PED7_9STAP</name>
<dbReference type="InterPro" id="IPR000821">
    <property type="entry name" value="Ala_racemase"/>
</dbReference>
<evidence type="ECO:0000256" key="3">
    <source>
        <dbReference type="ARBA" id="ARBA00023235"/>
    </source>
</evidence>
<dbReference type="EMBL" id="CP086654">
    <property type="protein sequence ID" value="UEX90636.1"/>
    <property type="molecule type" value="Genomic_DNA"/>
</dbReference>
<dbReference type="SUPFAM" id="SSF51419">
    <property type="entry name" value="PLP-binding barrel"/>
    <property type="match status" value="1"/>
</dbReference>
<proteinExistence type="predicted"/>
<evidence type="ECO:0000256" key="1">
    <source>
        <dbReference type="ARBA" id="ARBA00001933"/>
    </source>
</evidence>
<reference evidence="5 6" key="1">
    <citation type="journal article" date="2022" name="Pathogens">
        <title>Staphylococcus ratti sp. nov. Isolated from a Lab Rat.</title>
        <authorList>
            <person name="Kovarovic V."/>
            <person name="Sedlacek I."/>
            <person name="Petras P."/>
            <person name="Kralova S."/>
            <person name="Maslanova I."/>
            <person name="Svec P."/>
            <person name="Neumann-Schaal M."/>
            <person name="Botka T."/>
            <person name="Gelbicova T."/>
            <person name="Stankova E."/>
            <person name="Doskar J."/>
            <person name="Pantucek R."/>
        </authorList>
    </citation>
    <scope>NUCLEOTIDE SEQUENCE [LARGE SCALE GENOMIC DNA]</scope>
    <source>
        <strain evidence="5 6">CCM 9025</strain>
    </source>
</reference>
<accession>A0ABY3PED7</accession>
<dbReference type="InterPro" id="IPR029066">
    <property type="entry name" value="PLP-binding_barrel"/>
</dbReference>